<accession>A0A239A9V8</accession>
<protein>
    <submittedName>
        <fullName evidence="1">Uncharacterized protein</fullName>
    </submittedName>
</protein>
<dbReference type="EMBL" id="FZNR01000007">
    <property type="protein sequence ID" value="SNR92299.1"/>
    <property type="molecule type" value="Genomic_DNA"/>
</dbReference>
<gene>
    <name evidence="1" type="ORF">SAMN06264365_107173</name>
</gene>
<evidence type="ECO:0000313" key="2">
    <source>
        <dbReference type="Proteomes" id="UP000198415"/>
    </source>
</evidence>
<organism evidence="1 2">
    <name type="scientific">Actinoplanes regularis</name>
    <dbReference type="NCBI Taxonomy" id="52697"/>
    <lineage>
        <taxon>Bacteria</taxon>
        <taxon>Bacillati</taxon>
        <taxon>Actinomycetota</taxon>
        <taxon>Actinomycetes</taxon>
        <taxon>Micromonosporales</taxon>
        <taxon>Micromonosporaceae</taxon>
        <taxon>Actinoplanes</taxon>
    </lineage>
</organism>
<reference evidence="1 2" key="1">
    <citation type="submission" date="2017-06" db="EMBL/GenBank/DDBJ databases">
        <authorList>
            <person name="Kim H.J."/>
            <person name="Triplett B.A."/>
        </authorList>
    </citation>
    <scope>NUCLEOTIDE SEQUENCE [LARGE SCALE GENOMIC DNA]</scope>
    <source>
        <strain evidence="1 2">DSM 43151</strain>
    </source>
</reference>
<dbReference type="AlphaFoldDB" id="A0A239A9V8"/>
<evidence type="ECO:0000313" key="1">
    <source>
        <dbReference type="EMBL" id="SNR92299.1"/>
    </source>
</evidence>
<sequence>MEEGPAPRFSRSVLAVLASVVLLALLCCEAAVLLLRLVDGQT</sequence>
<dbReference type="Proteomes" id="UP000198415">
    <property type="component" value="Unassembled WGS sequence"/>
</dbReference>
<name>A0A239A9V8_9ACTN</name>
<keyword evidence="2" id="KW-1185">Reference proteome</keyword>
<proteinExistence type="predicted"/>